<sequence>MGFGSRWRDWMWWCISTAKFSILINGVPAGFFSNSKGLRQGDPLSPYLFVLGMEVFSTLVRRASEGGFISGCRLRGEEGKSWLSFICFSLTTLSSFAKLEESNLPILAGYWLALRRRWFRHPKDRLVEQSLVGKMVWRYAYEKDNLWKTVIGVKYGQEGCGWKTKEVARDLNDWEMEQIGDMLNLLKDFRTSLEEDSVRWKWEGNGPRGEILTLDKLQRRGWQLPNRCFLCGYEEEKSVIEVLLSWRGSFVGKKRKKIWNSIPVCIFWTVWKKGIEKCALKNKSPHLTPNIGRSSKLNLPTVTYSPFPFPSVCNYSFFVGYYSEKCKESHIGYNGNSERREQLVRSSFKSFKLLLREKDGKKFLRYGMEEEGLTNGALMRQRGVSLVWSILAKKLQDLGWPPPLRSQEVH</sequence>
<dbReference type="PANTHER" id="PTHR46890">
    <property type="entry name" value="NON-LTR RETROLELEMENT REVERSE TRANSCRIPTASE-LIKE PROTEIN-RELATED"/>
    <property type="match status" value="1"/>
</dbReference>
<name>A0A438JK59_VITVI</name>
<dbReference type="Proteomes" id="UP000288805">
    <property type="component" value="Unassembled WGS sequence"/>
</dbReference>
<dbReference type="PANTHER" id="PTHR46890:SF1">
    <property type="entry name" value="REVERSE TRANSCRIPTASE DOMAIN-CONTAINING PROTEIN"/>
    <property type="match status" value="1"/>
</dbReference>
<dbReference type="EMBL" id="QGNW01000038">
    <property type="protein sequence ID" value="RVX09334.1"/>
    <property type="molecule type" value="Genomic_DNA"/>
</dbReference>
<evidence type="ECO:0000313" key="1">
    <source>
        <dbReference type="EMBL" id="RVX09334.1"/>
    </source>
</evidence>
<dbReference type="AlphaFoldDB" id="A0A438JK59"/>
<reference evidence="1 2" key="1">
    <citation type="journal article" date="2018" name="PLoS Genet.">
        <title>Population sequencing reveals clonal diversity and ancestral inbreeding in the grapevine cultivar Chardonnay.</title>
        <authorList>
            <person name="Roach M.J."/>
            <person name="Johnson D.L."/>
            <person name="Bohlmann J."/>
            <person name="van Vuuren H.J."/>
            <person name="Jones S.J."/>
            <person name="Pretorius I.S."/>
            <person name="Schmidt S.A."/>
            <person name="Borneman A.R."/>
        </authorList>
    </citation>
    <scope>NUCLEOTIDE SEQUENCE [LARGE SCALE GENOMIC DNA]</scope>
    <source>
        <strain evidence="2">cv. Chardonnay</strain>
        <tissue evidence="1">Leaf</tissue>
    </source>
</reference>
<protein>
    <submittedName>
        <fullName evidence="1">Putative mitochondrial protein</fullName>
    </submittedName>
</protein>
<dbReference type="InterPro" id="IPR052343">
    <property type="entry name" value="Retrotransposon-Effector_Assoc"/>
</dbReference>
<comment type="caution">
    <text evidence="1">The sequence shown here is derived from an EMBL/GenBank/DDBJ whole genome shotgun (WGS) entry which is preliminary data.</text>
</comment>
<evidence type="ECO:0000313" key="2">
    <source>
        <dbReference type="Proteomes" id="UP000288805"/>
    </source>
</evidence>
<proteinExistence type="predicted"/>
<gene>
    <name evidence="1" type="primary">AtMg01250_166</name>
    <name evidence="1" type="ORF">CK203_015352</name>
</gene>
<organism evidence="1 2">
    <name type="scientific">Vitis vinifera</name>
    <name type="common">Grape</name>
    <dbReference type="NCBI Taxonomy" id="29760"/>
    <lineage>
        <taxon>Eukaryota</taxon>
        <taxon>Viridiplantae</taxon>
        <taxon>Streptophyta</taxon>
        <taxon>Embryophyta</taxon>
        <taxon>Tracheophyta</taxon>
        <taxon>Spermatophyta</taxon>
        <taxon>Magnoliopsida</taxon>
        <taxon>eudicotyledons</taxon>
        <taxon>Gunneridae</taxon>
        <taxon>Pentapetalae</taxon>
        <taxon>rosids</taxon>
        <taxon>Vitales</taxon>
        <taxon>Vitaceae</taxon>
        <taxon>Viteae</taxon>
        <taxon>Vitis</taxon>
    </lineage>
</organism>
<accession>A0A438JK59</accession>